<accession>A0ACC2M5E4</accession>
<evidence type="ECO:0000313" key="2">
    <source>
        <dbReference type="Proteomes" id="UP001234297"/>
    </source>
</evidence>
<comment type="caution">
    <text evidence="1">The sequence shown here is derived from an EMBL/GenBank/DDBJ whole genome shotgun (WGS) entry which is preliminary data.</text>
</comment>
<sequence>MRRSSLPSVLLGVGAFVFCQGATQVGSDCVIVYGILEWSDAALASTCDPPLNLTHADTSTLGGVESKNLDPPPPPPPTQPFVTTIFNPQSSVSPFIKRLDTTEKKAPTTLSFPHFSLTQNMHQRFLGPLLLALLLISVAPNILSRPASTLHSENQVFRSSPIDQGALGHANGIGSEKRRVPTGSNPLHNR</sequence>
<name>A0ACC2M5E4_PERAE</name>
<protein>
    <submittedName>
        <fullName evidence="1">Uncharacterized protein</fullName>
    </submittedName>
</protein>
<proteinExistence type="predicted"/>
<dbReference type="EMBL" id="CM056813">
    <property type="protein sequence ID" value="KAJ8640638.1"/>
    <property type="molecule type" value="Genomic_DNA"/>
</dbReference>
<reference evidence="1 2" key="1">
    <citation type="journal article" date="2022" name="Hortic Res">
        <title>A haplotype resolved chromosomal level avocado genome allows analysis of novel avocado genes.</title>
        <authorList>
            <person name="Nath O."/>
            <person name="Fletcher S.J."/>
            <person name="Hayward A."/>
            <person name="Shaw L.M."/>
            <person name="Masouleh A.K."/>
            <person name="Furtado A."/>
            <person name="Henry R.J."/>
            <person name="Mitter N."/>
        </authorList>
    </citation>
    <scope>NUCLEOTIDE SEQUENCE [LARGE SCALE GENOMIC DNA]</scope>
    <source>
        <strain evidence="2">cv. Hass</strain>
    </source>
</reference>
<keyword evidence="2" id="KW-1185">Reference proteome</keyword>
<organism evidence="1 2">
    <name type="scientific">Persea americana</name>
    <name type="common">Avocado</name>
    <dbReference type="NCBI Taxonomy" id="3435"/>
    <lineage>
        <taxon>Eukaryota</taxon>
        <taxon>Viridiplantae</taxon>
        <taxon>Streptophyta</taxon>
        <taxon>Embryophyta</taxon>
        <taxon>Tracheophyta</taxon>
        <taxon>Spermatophyta</taxon>
        <taxon>Magnoliopsida</taxon>
        <taxon>Magnoliidae</taxon>
        <taxon>Laurales</taxon>
        <taxon>Lauraceae</taxon>
        <taxon>Persea</taxon>
    </lineage>
</organism>
<dbReference type="Proteomes" id="UP001234297">
    <property type="component" value="Chromosome 5"/>
</dbReference>
<evidence type="ECO:0000313" key="1">
    <source>
        <dbReference type="EMBL" id="KAJ8640638.1"/>
    </source>
</evidence>
<gene>
    <name evidence="1" type="ORF">MRB53_017332</name>
</gene>